<dbReference type="Gene3D" id="2.60.40.10">
    <property type="entry name" value="Immunoglobulins"/>
    <property type="match status" value="1"/>
</dbReference>
<evidence type="ECO:0008006" key="4">
    <source>
        <dbReference type="Google" id="ProtNLM"/>
    </source>
</evidence>
<name>A0ABV3AVU2_9ACTN</name>
<dbReference type="RefSeq" id="WP_359693132.1">
    <property type="nucleotide sequence ID" value="NZ_JBEYXT010000030.1"/>
</dbReference>
<evidence type="ECO:0000256" key="1">
    <source>
        <dbReference type="SAM" id="SignalP"/>
    </source>
</evidence>
<evidence type="ECO:0000313" key="2">
    <source>
        <dbReference type="EMBL" id="MEU6801297.1"/>
    </source>
</evidence>
<proteinExistence type="predicted"/>
<gene>
    <name evidence="2" type="ORF">ABZ931_09835</name>
</gene>
<sequence>MRRLKGWTSATAAVVAGLLTAVAVTPAVAADEPQSDQLWIDAPAEQSLPRGADGGEAQSRTLDIGLYHDNDTFTVTDGRVTVDIAGLAGVAEVTWPENCAPSGTTAVCDVPEVPVIGPDYGRQIPLTVRAAEGAETGARGRITYEATATGGPDGTLTAPSGSFDTTLTVSGGPDLALADAAPITHARPGSTRTVPFAVTNKGDATAHGFKVTMTASHGLAYLAKYTACTYTADPVDGGAENAPFSYATCEFDEELAPGDSFALPEPLTVSVTGHALKERLDIGVEPGGGATDINTGDNYTSLQIGADNTADFSVTGAAVTGAAGETVTASLTFRNNGPAWVAHLGSGDPVARVRLVVPRGTTVTDAPAECDPRTLSGGSYPNRTGAPRYDCELPYYVLEDAGKTYAFKVRIDSATPGTTGAVSVHPVSGQFAFDPDTSNNTAVLTVN</sequence>
<keyword evidence="1" id="KW-0732">Signal</keyword>
<organism evidence="2 3">
    <name type="scientific">Streptomyces neyagawaensis</name>
    <dbReference type="NCBI Taxonomy" id="42238"/>
    <lineage>
        <taxon>Bacteria</taxon>
        <taxon>Bacillati</taxon>
        <taxon>Actinomycetota</taxon>
        <taxon>Actinomycetes</taxon>
        <taxon>Kitasatosporales</taxon>
        <taxon>Streptomycetaceae</taxon>
        <taxon>Streptomyces</taxon>
    </lineage>
</organism>
<reference evidence="2 3" key="1">
    <citation type="submission" date="2024-06" db="EMBL/GenBank/DDBJ databases">
        <title>The Natural Products Discovery Center: Release of the First 8490 Sequenced Strains for Exploring Actinobacteria Biosynthetic Diversity.</title>
        <authorList>
            <person name="Kalkreuter E."/>
            <person name="Kautsar S.A."/>
            <person name="Yang D."/>
            <person name="Bader C.D."/>
            <person name="Teijaro C.N."/>
            <person name="Fluegel L."/>
            <person name="Davis C.M."/>
            <person name="Simpson J.R."/>
            <person name="Lauterbach L."/>
            <person name="Steele A.D."/>
            <person name="Gui C."/>
            <person name="Meng S."/>
            <person name="Li G."/>
            <person name="Viehrig K."/>
            <person name="Ye F."/>
            <person name="Su P."/>
            <person name="Kiefer A.F."/>
            <person name="Nichols A."/>
            <person name="Cepeda A.J."/>
            <person name="Yan W."/>
            <person name="Fan B."/>
            <person name="Jiang Y."/>
            <person name="Adhikari A."/>
            <person name="Zheng C.-J."/>
            <person name="Schuster L."/>
            <person name="Cowan T.M."/>
            <person name="Smanski M.J."/>
            <person name="Chevrette M.G."/>
            <person name="De Carvalho L.P.S."/>
            <person name="Shen B."/>
        </authorList>
    </citation>
    <scope>NUCLEOTIDE SEQUENCE [LARGE SCALE GENOMIC DNA]</scope>
    <source>
        <strain evidence="2 3">NPDC046851</strain>
    </source>
</reference>
<dbReference type="InterPro" id="IPR013783">
    <property type="entry name" value="Ig-like_fold"/>
</dbReference>
<feature type="chain" id="PRO_5045295938" description="DUF11 domain-containing protein" evidence="1">
    <location>
        <begin position="30"/>
        <end position="447"/>
    </location>
</feature>
<keyword evidence="3" id="KW-1185">Reference proteome</keyword>
<evidence type="ECO:0000313" key="3">
    <source>
        <dbReference type="Proteomes" id="UP001551189"/>
    </source>
</evidence>
<dbReference type="EMBL" id="JBEYXT010000030">
    <property type="protein sequence ID" value="MEU6801297.1"/>
    <property type="molecule type" value="Genomic_DNA"/>
</dbReference>
<feature type="signal peptide" evidence="1">
    <location>
        <begin position="1"/>
        <end position="29"/>
    </location>
</feature>
<comment type="caution">
    <text evidence="2">The sequence shown here is derived from an EMBL/GenBank/DDBJ whole genome shotgun (WGS) entry which is preliminary data.</text>
</comment>
<dbReference type="Proteomes" id="UP001551189">
    <property type="component" value="Unassembled WGS sequence"/>
</dbReference>
<accession>A0ABV3AVU2</accession>
<protein>
    <recommendedName>
        <fullName evidence="4">DUF11 domain-containing protein</fullName>
    </recommendedName>
</protein>